<dbReference type="SUPFAM" id="SSF55021">
    <property type="entry name" value="ACT-like"/>
    <property type="match status" value="1"/>
</dbReference>
<evidence type="ECO:0000256" key="2">
    <source>
        <dbReference type="ARBA" id="ARBA00004742"/>
    </source>
</evidence>
<name>G8TWZ1_SULAD</name>
<evidence type="ECO:0000256" key="3">
    <source>
        <dbReference type="ARBA" id="ARBA00008636"/>
    </source>
</evidence>
<feature type="domain" description="ACT" evidence="13">
    <location>
        <begin position="158"/>
        <end position="233"/>
    </location>
</feature>
<dbReference type="InterPro" id="IPR029009">
    <property type="entry name" value="ASB_dom_sf"/>
</dbReference>
<evidence type="ECO:0000256" key="1">
    <source>
        <dbReference type="ARBA" id="ARBA00001966"/>
    </source>
</evidence>
<evidence type="ECO:0000256" key="9">
    <source>
        <dbReference type="ARBA" id="ARBA00023239"/>
    </source>
</evidence>
<dbReference type="STRING" id="679936.Sulac_0270"/>
<reference evidence="15" key="1">
    <citation type="submission" date="2011-12" db="EMBL/GenBank/DDBJ databases">
        <title>The complete genome of chromosome of Sulfobacillus acidophilus DSM 10332.</title>
        <authorList>
            <person name="Lucas S."/>
            <person name="Han J."/>
            <person name="Lapidus A."/>
            <person name="Bruce D."/>
            <person name="Goodwin L."/>
            <person name="Pitluck S."/>
            <person name="Peters L."/>
            <person name="Kyrpides N."/>
            <person name="Mavromatis K."/>
            <person name="Ivanova N."/>
            <person name="Mikhailova N."/>
            <person name="Chertkov O."/>
            <person name="Saunders E."/>
            <person name="Detter J.C."/>
            <person name="Tapia R."/>
            <person name="Han C."/>
            <person name="Land M."/>
            <person name="Hauser L."/>
            <person name="Markowitz V."/>
            <person name="Cheng J.-F."/>
            <person name="Hugenholtz P."/>
            <person name="Woyke T."/>
            <person name="Wu D."/>
            <person name="Pukall R."/>
            <person name="Gehrich-Schroeter G."/>
            <person name="Schneider S."/>
            <person name="Klenk H.-P."/>
            <person name="Eisen J.A."/>
        </authorList>
    </citation>
    <scope>NUCLEOTIDE SEQUENCE [LARGE SCALE GENOMIC DNA]</scope>
    <source>
        <strain evidence="15">ATCC 700253 / DSM 10332 / NAL</strain>
    </source>
</reference>
<proteinExistence type="inferred from homology"/>
<evidence type="ECO:0000256" key="5">
    <source>
        <dbReference type="ARBA" id="ARBA00022485"/>
    </source>
</evidence>
<dbReference type="InterPro" id="IPR004643">
    <property type="entry name" value="Fe-S_L-Ser_bsu"/>
</dbReference>
<evidence type="ECO:0000256" key="10">
    <source>
        <dbReference type="ARBA" id="ARBA00049406"/>
    </source>
</evidence>
<keyword evidence="7 11" id="KW-0408">Iron</keyword>
<dbReference type="UniPathway" id="UPA00138"/>
<dbReference type="PIRSF" id="PIRSF036692">
    <property type="entry name" value="SDH_B"/>
    <property type="match status" value="1"/>
</dbReference>
<accession>G8TWZ1</accession>
<dbReference type="InterPro" id="IPR045865">
    <property type="entry name" value="ACT-like_dom_sf"/>
</dbReference>
<gene>
    <name evidence="14" type="ordered locus">Sulac_0270</name>
</gene>
<keyword evidence="6 11" id="KW-0479">Metal-binding</keyword>
<dbReference type="Pfam" id="PF03315">
    <property type="entry name" value="SDH_beta"/>
    <property type="match status" value="1"/>
</dbReference>
<dbReference type="AlphaFoldDB" id="G8TWZ1"/>
<dbReference type="PROSITE" id="PS51671">
    <property type="entry name" value="ACT"/>
    <property type="match status" value="1"/>
</dbReference>
<dbReference type="GO" id="GO:0046872">
    <property type="term" value="F:metal ion binding"/>
    <property type="evidence" value="ECO:0007669"/>
    <property type="project" value="UniProtKB-UniRule"/>
</dbReference>
<evidence type="ECO:0000256" key="11">
    <source>
        <dbReference type="PIRNR" id="PIRNR036692"/>
    </source>
</evidence>
<evidence type="ECO:0000256" key="7">
    <source>
        <dbReference type="ARBA" id="ARBA00023004"/>
    </source>
</evidence>
<dbReference type="InterPro" id="IPR002912">
    <property type="entry name" value="ACT_dom"/>
</dbReference>
<dbReference type="InterPro" id="IPR051318">
    <property type="entry name" value="Fe-S_L-Ser"/>
</dbReference>
<comment type="cofactor">
    <cofactor evidence="1 12">
        <name>[4Fe-4S] cluster</name>
        <dbReference type="ChEBI" id="CHEBI:49883"/>
    </cofactor>
</comment>
<evidence type="ECO:0000259" key="13">
    <source>
        <dbReference type="PROSITE" id="PS51671"/>
    </source>
</evidence>
<keyword evidence="9 11" id="KW-0456">Lyase</keyword>
<keyword evidence="4 11" id="KW-0312">Gluconeogenesis</keyword>
<evidence type="ECO:0000313" key="14">
    <source>
        <dbReference type="EMBL" id="AEW03839.1"/>
    </source>
</evidence>
<comment type="similarity">
    <text evidence="3 11 12">Belongs to the iron-sulfur dependent L-serine dehydratase family.</text>
</comment>
<dbReference type="PATRIC" id="fig|679936.5.peg.276"/>
<dbReference type="NCBIfam" id="TIGR00719">
    <property type="entry name" value="sda_beta"/>
    <property type="match status" value="1"/>
</dbReference>
<dbReference type="Gene3D" id="3.30.1330.90">
    <property type="entry name" value="D-3-phosphoglycerate dehydrogenase, domain 3"/>
    <property type="match status" value="1"/>
</dbReference>
<dbReference type="PANTHER" id="PTHR30182:SF12">
    <property type="entry name" value="L-SERINE DEHYDRATASE, BETA CHAIN-RELATED"/>
    <property type="match status" value="1"/>
</dbReference>
<comment type="pathway">
    <text evidence="2 11">Carbohydrate biosynthesis; gluconeogenesis.</text>
</comment>
<evidence type="ECO:0000256" key="6">
    <source>
        <dbReference type="ARBA" id="ARBA00022723"/>
    </source>
</evidence>
<dbReference type="InterPro" id="IPR005131">
    <property type="entry name" value="Ser_deHydtase_bsu"/>
</dbReference>
<sequence>MPEPSPVLSYLSAFDIIGPVMVGPSSSHTAGALRLGRVARKLLGDEPVAADFVLLGSFAETFRGHGTDRALVAGILGLATDDPRVPEALSLANTQGVRYQFRAAPNTVSQGYHPNTVTMTVYGSSDQVRVTGSSLGGGKIEVTEIDGFHVRISGDFPAIVIWHQDVPGVLAAVVQNIAHLGINIGRLTLDRTHPGGLALGVIELDSPQEVTASLLDALSRTRLPIVRQRWIYPI</sequence>
<evidence type="ECO:0000256" key="12">
    <source>
        <dbReference type="RuleBase" id="RU366059"/>
    </source>
</evidence>
<dbReference type="GO" id="GO:0003941">
    <property type="term" value="F:L-serine ammonia-lyase activity"/>
    <property type="evidence" value="ECO:0007669"/>
    <property type="project" value="UniProtKB-UniRule"/>
</dbReference>
<keyword evidence="15" id="KW-1185">Reference proteome</keyword>
<evidence type="ECO:0000256" key="8">
    <source>
        <dbReference type="ARBA" id="ARBA00023014"/>
    </source>
</evidence>
<evidence type="ECO:0000313" key="15">
    <source>
        <dbReference type="Proteomes" id="UP000005439"/>
    </source>
</evidence>
<dbReference type="GO" id="GO:0006094">
    <property type="term" value="P:gluconeogenesis"/>
    <property type="evidence" value="ECO:0007669"/>
    <property type="project" value="UniProtKB-UniRule"/>
</dbReference>
<dbReference type="PANTHER" id="PTHR30182">
    <property type="entry name" value="L-SERINE DEHYDRATASE"/>
    <property type="match status" value="1"/>
</dbReference>
<dbReference type="Gene3D" id="3.30.70.260">
    <property type="match status" value="1"/>
</dbReference>
<protein>
    <recommendedName>
        <fullName evidence="11">L-serine deaminase</fullName>
    </recommendedName>
</protein>
<dbReference type="GO" id="GO:0051539">
    <property type="term" value="F:4 iron, 4 sulfur cluster binding"/>
    <property type="evidence" value="ECO:0007669"/>
    <property type="project" value="UniProtKB-UniRule"/>
</dbReference>
<keyword evidence="5 11" id="KW-0004">4Fe-4S</keyword>
<keyword evidence="8 11" id="KW-0411">Iron-sulfur</keyword>
<comment type="catalytic activity">
    <reaction evidence="10 11 12">
        <text>L-serine = pyruvate + NH4(+)</text>
        <dbReference type="Rhea" id="RHEA:19169"/>
        <dbReference type="ChEBI" id="CHEBI:15361"/>
        <dbReference type="ChEBI" id="CHEBI:28938"/>
        <dbReference type="ChEBI" id="CHEBI:33384"/>
        <dbReference type="EC" id="4.3.1.17"/>
    </reaction>
</comment>
<dbReference type="SUPFAM" id="SSF143548">
    <property type="entry name" value="Serine metabolism enzymes domain"/>
    <property type="match status" value="1"/>
</dbReference>
<organism evidence="14 15">
    <name type="scientific">Sulfobacillus acidophilus (strain ATCC 700253 / DSM 10332 / NAL)</name>
    <dbReference type="NCBI Taxonomy" id="679936"/>
    <lineage>
        <taxon>Bacteria</taxon>
        <taxon>Bacillati</taxon>
        <taxon>Bacillota</taxon>
        <taxon>Clostridia</taxon>
        <taxon>Eubacteriales</taxon>
        <taxon>Clostridiales Family XVII. Incertae Sedis</taxon>
        <taxon>Sulfobacillus</taxon>
    </lineage>
</organism>
<dbReference type="KEGG" id="sap:Sulac_0270"/>
<reference evidence="14 15" key="2">
    <citation type="journal article" date="2012" name="Stand. Genomic Sci.">
        <title>Complete genome sequence of the moderately thermophilic mineral-sulfide-oxidizing firmicute Sulfobacillus acidophilus type strain (NAL(T)).</title>
        <authorList>
            <person name="Anderson I."/>
            <person name="Chertkov O."/>
            <person name="Chen A."/>
            <person name="Saunders E."/>
            <person name="Lapidus A."/>
            <person name="Nolan M."/>
            <person name="Lucas S."/>
            <person name="Hammon N."/>
            <person name="Deshpande S."/>
            <person name="Cheng J.F."/>
            <person name="Han C."/>
            <person name="Tapia R."/>
            <person name="Goodwin L.A."/>
            <person name="Pitluck S."/>
            <person name="Liolios K."/>
            <person name="Pagani I."/>
            <person name="Ivanova N."/>
            <person name="Mikhailova N."/>
            <person name="Pati A."/>
            <person name="Palaniappan K."/>
            <person name="Land M."/>
            <person name="Pan C."/>
            <person name="Rohde M."/>
            <person name="Pukall R."/>
            <person name="Goker M."/>
            <person name="Detter J.C."/>
            <person name="Woyke T."/>
            <person name="Bristow J."/>
            <person name="Eisen J.A."/>
            <person name="Markowitz V."/>
            <person name="Hugenholtz P."/>
            <person name="Kyrpides N.C."/>
            <person name="Klenk H.P."/>
            <person name="Mavromatis K."/>
        </authorList>
    </citation>
    <scope>NUCLEOTIDE SEQUENCE [LARGE SCALE GENOMIC DNA]</scope>
    <source>
        <strain evidence="15">ATCC 700253 / DSM 10332 / NAL</strain>
    </source>
</reference>
<dbReference type="Proteomes" id="UP000005439">
    <property type="component" value="Chromosome"/>
</dbReference>
<dbReference type="EMBL" id="CP003179">
    <property type="protein sequence ID" value="AEW03839.1"/>
    <property type="molecule type" value="Genomic_DNA"/>
</dbReference>
<dbReference type="HOGENOM" id="CLU_086592_0_0_9"/>
<dbReference type="CDD" id="cd04879">
    <property type="entry name" value="ACT_3PGDH-like"/>
    <property type="match status" value="1"/>
</dbReference>
<evidence type="ECO:0000256" key="4">
    <source>
        <dbReference type="ARBA" id="ARBA00022432"/>
    </source>
</evidence>